<dbReference type="Gene3D" id="3.40.1060.10">
    <property type="entry name" value="Aconitase, Domain 2"/>
    <property type="match status" value="1"/>
</dbReference>
<dbReference type="InterPro" id="IPR001030">
    <property type="entry name" value="Acoase/IPM_deHydtase_lsu_aba"/>
</dbReference>
<dbReference type="NCBIfam" id="NF006690">
    <property type="entry name" value="PRK09238.1"/>
    <property type="match status" value="1"/>
</dbReference>
<dbReference type="Proteomes" id="UP000250086">
    <property type="component" value="Unassembled WGS sequence"/>
</dbReference>
<dbReference type="InterPro" id="IPR015931">
    <property type="entry name" value="Acnase/IPM_dHydase_lsu_aba_1/3"/>
</dbReference>
<dbReference type="InterPro" id="IPR036288">
    <property type="entry name" value="Aconitase_B_HEAT-like_dom_sf"/>
</dbReference>
<dbReference type="PROSITE" id="PS00450">
    <property type="entry name" value="ACONITASE_1"/>
    <property type="match status" value="1"/>
</dbReference>
<accession>A0A2X0V2N8</accession>
<evidence type="ECO:0000256" key="8">
    <source>
        <dbReference type="ARBA" id="ARBA00022485"/>
    </source>
</evidence>
<dbReference type="SUPFAM" id="SSF52016">
    <property type="entry name" value="LeuD/IlvD-like"/>
    <property type="match status" value="1"/>
</dbReference>
<evidence type="ECO:0000256" key="14">
    <source>
        <dbReference type="ARBA" id="ARBA00023239"/>
    </source>
</evidence>
<dbReference type="PIRSF" id="PIRSF036687">
    <property type="entry name" value="AcnB"/>
    <property type="match status" value="1"/>
</dbReference>
<feature type="binding site" evidence="18">
    <location>
        <position position="796"/>
    </location>
    <ligand>
        <name>substrate</name>
    </ligand>
</feature>
<dbReference type="PANTHER" id="PTHR43160">
    <property type="entry name" value="ACONITATE HYDRATASE B"/>
    <property type="match status" value="1"/>
</dbReference>
<keyword evidence="11" id="KW-0694">RNA-binding</keyword>
<evidence type="ECO:0000313" key="23">
    <source>
        <dbReference type="Proteomes" id="UP000250086"/>
    </source>
</evidence>
<name>A0A2X0V2N8_9GAMM</name>
<evidence type="ECO:0000256" key="5">
    <source>
        <dbReference type="ARBA" id="ARBA00012926"/>
    </source>
</evidence>
<dbReference type="GO" id="GO:0003994">
    <property type="term" value="F:aconitate hydratase activity"/>
    <property type="evidence" value="ECO:0007669"/>
    <property type="project" value="UniProtKB-EC"/>
</dbReference>
<proteinExistence type="inferred from homology"/>
<feature type="binding site" evidence="17">
    <location>
        <position position="715"/>
    </location>
    <ligand>
        <name>[4Fe-4S] cluster</name>
        <dbReference type="ChEBI" id="CHEBI:49883"/>
    </ligand>
</feature>
<dbReference type="FunFam" id="3.30.499.10:FF:000008">
    <property type="entry name" value="Aconitate hydratase B"/>
    <property type="match status" value="1"/>
</dbReference>
<dbReference type="UniPathway" id="UPA00223">
    <property type="reaction ID" value="UER00718"/>
</dbReference>
<keyword evidence="10 17" id="KW-0479">Metal-binding</keyword>
<dbReference type="InterPro" id="IPR036008">
    <property type="entry name" value="Aconitase_4Fe-4S_dom"/>
</dbReference>
<feature type="domain" description="Aconitase B HEAT-like" evidence="21">
    <location>
        <begin position="10"/>
        <end position="161"/>
    </location>
</feature>
<dbReference type="GO" id="GO:0005829">
    <property type="term" value="C:cytosol"/>
    <property type="evidence" value="ECO:0007669"/>
    <property type="project" value="InterPro"/>
</dbReference>
<protein>
    <recommendedName>
        <fullName evidence="7 16">Aconitate hydratase B</fullName>
        <ecNumber evidence="5 16">4.2.1.3</ecNumber>
        <ecNumber evidence="6 16">4.2.1.99</ecNumber>
    </recommendedName>
    <alternativeName>
        <fullName evidence="16">2-methylisocitrate dehydratase</fullName>
    </alternativeName>
</protein>
<dbReference type="EMBL" id="UAPV01000001">
    <property type="protein sequence ID" value="SPT68804.1"/>
    <property type="molecule type" value="Genomic_DNA"/>
</dbReference>
<dbReference type="PANTHER" id="PTHR43160:SF4">
    <property type="entry name" value="ACONITATE HYDRATASE B"/>
    <property type="match status" value="1"/>
</dbReference>
<dbReference type="InterPro" id="IPR004406">
    <property type="entry name" value="Aconitase_B"/>
</dbReference>
<reference evidence="22 23" key="1">
    <citation type="submission" date="2018-06" db="EMBL/GenBank/DDBJ databases">
        <authorList>
            <consortium name="Pathogen Informatics"/>
            <person name="Doyle S."/>
        </authorList>
    </citation>
    <scope>NUCLEOTIDE SEQUENCE [LARGE SCALE GENOMIC DNA]</scope>
    <source>
        <strain evidence="22 23">NCTC13093</strain>
    </source>
</reference>
<evidence type="ECO:0000256" key="3">
    <source>
        <dbReference type="ARBA" id="ARBA00005026"/>
    </source>
</evidence>
<dbReference type="GO" id="GO:0019629">
    <property type="term" value="P:propionate catabolic process, 2-methylcitrate cycle"/>
    <property type="evidence" value="ECO:0007669"/>
    <property type="project" value="TreeGrafter"/>
</dbReference>
<sequence>MNNSAYLKSYFESAAERARLGVEALPLSVTEVEELCSLLQNPPVGAEETLVTLLRNRVLPGVDDAAKIKAEFLYAIATKQKVSPLIDGKKAVEFLGLMRGGYNVKPLISLLENDELAQYAKEALESTLLIYDAFDDVAALADKGNKYALSLIQSWAAATWFLNKKDLDDTITLTVFKVSGEVNTDDLSPATDAWSRPDIPLHALAMFKNSRDGLKADIEGVRGPVTLIESLKKKGYPLVYVGDVVGTGSSRKSATNSVLWHMGRDIDGVPNKREGGFVFGGKIAPIFYNTLEDSGALPVEMDVCALNMGDVIDLKVHEGRIVKHGGDETLATFSLKTDTLLDEVRAGGRIALIIGRDLTKKACDYLKKDMPECLSHKAADVKVSGGFTRAQKIVGLACGKEGVRPHEYCEVKVETVGSQDTTGPMTRDELKDLACLKFQAPVVMQSFCHTAAYPKSVDVKTHKTLPKFIEERGGIALKPGDGVIHCFLNRMALPDTLGTGGDSHTRMPIGISFAAGSGLVAFAAATGMMPLDMPESVLVRFKGTRNKGITLRDLVHAIPYYAIKQGLLTVEKKGKKNIFSGRILEIEGLEDLEVEHAFELTDASAERSAAACSIRLGRESVVKYLKSNAMMLRNMAKVGYESAKALNDRADLMDKWCESGTLIEADPDCTYAATIEIDMSEIKEPILCAPNDPDDVHLLSEFSNTKIDEVFVGSCMTNIGHYRAVSELLTDVKGQVPVRLWIAPPTRMDKDELIEEGAYSTFGKAGARIEVPGCSLCMGNQARVEDNATVVSTSTRNFPNRLGTGAKVYLSSAELAAVCARLGRIPSTDEYFEAMAALDGKESEIYRLLDFAAL</sequence>
<evidence type="ECO:0000256" key="11">
    <source>
        <dbReference type="ARBA" id="ARBA00022884"/>
    </source>
</evidence>
<keyword evidence="13 17" id="KW-0411">Iron-sulfur</keyword>
<dbReference type="InterPro" id="IPR015929">
    <property type="entry name" value="Aconitase_B_swivel"/>
</dbReference>
<evidence type="ECO:0000256" key="2">
    <source>
        <dbReference type="ARBA" id="ARBA00004717"/>
    </source>
</evidence>
<comment type="catalytic activity">
    <reaction evidence="15 16">
        <text>citrate = D-threo-isocitrate</text>
        <dbReference type="Rhea" id="RHEA:10336"/>
        <dbReference type="ChEBI" id="CHEBI:15562"/>
        <dbReference type="ChEBI" id="CHEBI:16947"/>
        <dbReference type="EC" id="4.2.1.3"/>
    </reaction>
</comment>
<feature type="binding site" evidence="18">
    <location>
        <position position="503"/>
    </location>
    <ligand>
        <name>substrate</name>
    </ligand>
</feature>
<comment type="similarity">
    <text evidence="4 16">Belongs to the aconitase/IPM isomerase family.</text>
</comment>
<dbReference type="Pfam" id="PF00330">
    <property type="entry name" value="Aconitase"/>
    <property type="match status" value="1"/>
</dbReference>
<dbReference type="UniPathway" id="UPA00946"/>
<dbReference type="CDD" id="cd01576">
    <property type="entry name" value="AcnB_Swivel"/>
    <property type="match status" value="1"/>
</dbReference>
<evidence type="ECO:0000256" key="15">
    <source>
        <dbReference type="ARBA" id="ARBA00023501"/>
    </source>
</evidence>
<evidence type="ECO:0000256" key="1">
    <source>
        <dbReference type="ARBA" id="ARBA00000118"/>
    </source>
</evidence>
<comment type="pathway">
    <text evidence="3">Organic acid metabolism; propanoate degradation.</text>
</comment>
<dbReference type="FunFam" id="3.20.19.10:FF:000004">
    <property type="entry name" value="Aconitate hydratase B"/>
    <property type="match status" value="1"/>
</dbReference>
<feature type="domain" description="Aconitase B swivel" evidence="20">
    <location>
        <begin position="173"/>
        <end position="376"/>
    </location>
</feature>
<dbReference type="Pfam" id="PF06434">
    <property type="entry name" value="Aconitase_2_N"/>
    <property type="match status" value="1"/>
</dbReference>
<comment type="cofactor">
    <cofactor evidence="17">
        <name>[4Fe-4S] cluster</name>
        <dbReference type="ChEBI" id="CHEBI:49883"/>
    </cofactor>
    <text evidence="17">Binds 1 [4Fe-4S] cluster per subunit.</text>
</comment>
<keyword evidence="8 17" id="KW-0004">4Fe-4S</keyword>
<dbReference type="Gene3D" id="3.20.19.10">
    <property type="entry name" value="Aconitase, domain 4"/>
    <property type="match status" value="1"/>
</dbReference>
<dbReference type="InterPro" id="IPR018136">
    <property type="entry name" value="Aconitase_4Fe-4S_BS"/>
</dbReference>
<feature type="binding site" evidence="18">
    <location>
        <position position="196"/>
    </location>
    <ligand>
        <name>substrate</name>
    </ligand>
</feature>
<evidence type="ECO:0000256" key="6">
    <source>
        <dbReference type="ARBA" id="ARBA00013250"/>
    </source>
</evidence>
<dbReference type="PROSITE" id="PS01244">
    <property type="entry name" value="ACONITASE_2"/>
    <property type="match status" value="1"/>
</dbReference>
<evidence type="ECO:0000256" key="18">
    <source>
        <dbReference type="PIRSR" id="PIRSR036687-2"/>
    </source>
</evidence>
<dbReference type="InterPro" id="IPR015933">
    <property type="entry name" value="Aconitase_B_HEAT-like_dom"/>
</dbReference>
<feature type="binding site" evidence="17">
    <location>
        <position position="777"/>
    </location>
    <ligand>
        <name>[4Fe-4S] cluster</name>
        <dbReference type="ChEBI" id="CHEBI:49883"/>
    </ligand>
</feature>
<dbReference type="Gene3D" id="1.25.40.310">
    <property type="entry name" value="Aconitate B, HEAT-like domain"/>
    <property type="match status" value="1"/>
</dbReference>
<feature type="binding site" evidence="18">
    <location>
        <begin position="419"/>
        <end position="421"/>
    </location>
    <ligand>
        <name>substrate</name>
    </ligand>
</feature>
<dbReference type="RefSeq" id="WP_113743018.1">
    <property type="nucleotide sequence ID" value="NZ_UAPV01000001.1"/>
</dbReference>
<keyword evidence="9 16" id="KW-0816">Tricarboxylic acid cycle</keyword>
<dbReference type="InterPro" id="IPR050926">
    <property type="entry name" value="Aconitase/IPM_isomerase"/>
</dbReference>
<dbReference type="GO" id="GO:0051539">
    <property type="term" value="F:4 iron, 4 sulfur cluster binding"/>
    <property type="evidence" value="ECO:0007669"/>
    <property type="project" value="UniProtKB-KW"/>
</dbReference>
<dbReference type="CDD" id="cd01581">
    <property type="entry name" value="AcnB"/>
    <property type="match status" value="1"/>
</dbReference>
<evidence type="ECO:0000313" key="22">
    <source>
        <dbReference type="EMBL" id="SPT68804.1"/>
    </source>
</evidence>
<dbReference type="SUPFAM" id="SSF53732">
    <property type="entry name" value="Aconitase iron-sulfur domain"/>
    <property type="match status" value="1"/>
</dbReference>
<evidence type="ECO:0000256" key="17">
    <source>
        <dbReference type="PIRSR" id="PIRSR036687-1"/>
    </source>
</evidence>
<dbReference type="InterPro" id="IPR015932">
    <property type="entry name" value="Aconitase_dom2"/>
</dbReference>
<dbReference type="EC" id="4.2.1.3" evidence="5 16"/>
<dbReference type="Gene3D" id="3.30.499.10">
    <property type="entry name" value="Aconitase, domain 3"/>
    <property type="match status" value="2"/>
</dbReference>
<comment type="pathway">
    <text evidence="2 16">Carbohydrate metabolism; tricarboxylic acid cycle; isocitrate from oxaloacetate: step 2/2.</text>
</comment>
<evidence type="ECO:0000256" key="13">
    <source>
        <dbReference type="ARBA" id="ARBA00023014"/>
    </source>
</evidence>
<dbReference type="SUPFAM" id="SSF74778">
    <property type="entry name" value="Aconitase B, N-terminal domain"/>
    <property type="match status" value="1"/>
</dbReference>
<feature type="domain" description="Aconitase/3-isopropylmalate dehydratase large subunit alpha/beta/alpha" evidence="19">
    <location>
        <begin position="455"/>
        <end position="820"/>
    </location>
</feature>
<evidence type="ECO:0000256" key="16">
    <source>
        <dbReference type="PIRNR" id="PIRNR036687"/>
    </source>
</evidence>
<organism evidence="22 23">
    <name type="scientific">Anaerobiospirillum thomasii</name>
    <dbReference type="NCBI Taxonomy" id="179995"/>
    <lineage>
        <taxon>Bacteria</taxon>
        <taxon>Pseudomonadati</taxon>
        <taxon>Pseudomonadota</taxon>
        <taxon>Gammaproteobacteria</taxon>
        <taxon>Aeromonadales</taxon>
        <taxon>Succinivibrionaceae</taxon>
        <taxon>Anaerobiospirillum</taxon>
    </lineage>
</organism>
<evidence type="ECO:0000256" key="10">
    <source>
        <dbReference type="ARBA" id="ARBA00022723"/>
    </source>
</evidence>
<keyword evidence="14 16" id="KW-0456">Lyase</keyword>
<evidence type="ECO:0000256" key="9">
    <source>
        <dbReference type="ARBA" id="ARBA00022532"/>
    </source>
</evidence>
<evidence type="ECO:0000256" key="4">
    <source>
        <dbReference type="ARBA" id="ARBA00007185"/>
    </source>
</evidence>
<evidence type="ECO:0000259" key="21">
    <source>
        <dbReference type="Pfam" id="PF11791"/>
    </source>
</evidence>
<evidence type="ECO:0000259" key="20">
    <source>
        <dbReference type="Pfam" id="PF06434"/>
    </source>
</evidence>
<keyword evidence="23" id="KW-1185">Reference proteome</keyword>
<dbReference type="Pfam" id="PF11791">
    <property type="entry name" value="Aconitase_B_N"/>
    <property type="match status" value="1"/>
</dbReference>
<gene>
    <name evidence="22" type="primary">acnB</name>
    <name evidence="22" type="ORF">NCTC13093_00142</name>
</gene>
<dbReference type="EC" id="4.2.1.99" evidence="6 16"/>
<feature type="binding site" evidence="17">
    <location>
        <position position="774"/>
    </location>
    <ligand>
        <name>[4Fe-4S] cluster</name>
        <dbReference type="ChEBI" id="CHEBI:49883"/>
    </ligand>
</feature>
<dbReference type="NCBIfam" id="TIGR00117">
    <property type="entry name" value="acnB"/>
    <property type="match status" value="1"/>
</dbReference>
<dbReference type="GO" id="GO:0046872">
    <property type="term" value="F:metal ion binding"/>
    <property type="evidence" value="ECO:0007669"/>
    <property type="project" value="UniProtKB-KW"/>
</dbReference>
<evidence type="ECO:0000256" key="7">
    <source>
        <dbReference type="ARBA" id="ARBA00019379"/>
    </source>
</evidence>
<dbReference type="GO" id="GO:0003723">
    <property type="term" value="F:RNA binding"/>
    <property type="evidence" value="ECO:0007669"/>
    <property type="project" value="UniProtKB-KW"/>
</dbReference>
<feature type="binding site" evidence="18">
    <location>
        <position position="801"/>
    </location>
    <ligand>
        <name>substrate</name>
    </ligand>
</feature>
<dbReference type="InterPro" id="IPR015928">
    <property type="entry name" value="Aconitase/3IPM_dehydase_swvl"/>
</dbReference>
<dbReference type="GO" id="GO:0006099">
    <property type="term" value="P:tricarboxylic acid cycle"/>
    <property type="evidence" value="ECO:0007669"/>
    <property type="project" value="UniProtKB-UniPathway"/>
</dbReference>
<feature type="binding site" evidence="18">
    <location>
        <begin position="249"/>
        <end position="251"/>
    </location>
    <ligand>
        <name>substrate</name>
    </ligand>
</feature>
<comment type="catalytic activity">
    <reaction evidence="1 16">
        <text>(2S,3R)-3-hydroxybutane-1,2,3-tricarboxylate = 2-methyl-cis-aconitate + H2O</text>
        <dbReference type="Rhea" id="RHEA:17941"/>
        <dbReference type="ChEBI" id="CHEBI:15377"/>
        <dbReference type="ChEBI" id="CHEBI:57429"/>
        <dbReference type="ChEBI" id="CHEBI:57872"/>
        <dbReference type="EC" id="4.2.1.99"/>
    </reaction>
</comment>
<dbReference type="AlphaFoldDB" id="A0A2X0V2N8"/>
<evidence type="ECO:0000256" key="12">
    <source>
        <dbReference type="ARBA" id="ARBA00023004"/>
    </source>
</evidence>
<evidence type="ECO:0000259" key="19">
    <source>
        <dbReference type="Pfam" id="PF00330"/>
    </source>
</evidence>
<dbReference type="GO" id="GO:0047456">
    <property type="term" value="F:2-methylisocitrate dehydratase activity"/>
    <property type="evidence" value="ECO:0007669"/>
    <property type="project" value="UniProtKB-EC"/>
</dbReference>
<keyword evidence="12 17" id="KW-0408">Iron</keyword>